<keyword evidence="1" id="KW-0813">Transport</keyword>
<proteinExistence type="predicted"/>
<evidence type="ECO:0000256" key="2">
    <source>
        <dbReference type="ARBA" id="ARBA00023031"/>
    </source>
</evidence>
<feature type="compositionally biased region" description="Polar residues" evidence="3">
    <location>
        <begin position="71"/>
        <end position="90"/>
    </location>
</feature>
<sequence>MGEDDHADRQDALSALSKWLWSRPLGQHDAEIDDDEEAETGAEELYLPEEQVQARHLFSRRTISREVPAEQSRSGRVYQTAQHSQMEYSRPTMSIKSQWSLWSSSPRPLPRTLAPSLTSWTHTVNSIHSPPQLTNSGSRSPGGGRLQRLTSMERNGTMSPRTNSGSSTKAMVLHR</sequence>
<keyword evidence="2" id="KW-0916">Viral movement protein</keyword>
<name>A0A0A0Y277_9VIRU</name>
<evidence type="ECO:0000256" key="1">
    <source>
        <dbReference type="ARBA" id="ARBA00022448"/>
    </source>
</evidence>
<feature type="region of interest" description="Disordered" evidence="3">
    <location>
        <begin position="66"/>
        <end position="90"/>
    </location>
</feature>
<dbReference type="Pfam" id="PF01659">
    <property type="entry name" value="Luteo_Vpg"/>
    <property type="match status" value="1"/>
</dbReference>
<accession>A0A0A0Y277</accession>
<dbReference type="GO" id="GO:0046740">
    <property type="term" value="P:transport of virus in host, cell to cell"/>
    <property type="evidence" value="ECO:0007669"/>
    <property type="project" value="UniProtKB-KW"/>
</dbReference>
<protein>
    <submittedName>
        <fullName evidence="4">Putative movement protein</fullName>
    </submittedName>
</protein>
<dbReference type="InterPro" id="IPR001964">
    <property type="entry name" value="Luteo_VPG"/>
</dbReference>
<dbReference type="PRINTS" id="PR00912">
    <property type="entry name" value="LVIRUSORF5"/>
</dbReference>
<feature type="compositionally biased region" description="Polar residues" evidence="3">
    <location>
        <begin position="125"/>
        <end position="139"/>
    </location>
</feature>
<reference evidence="4" key="1">
    <citation type="submission" date="2014-06" db="EMBL/GenBank/DDBJ databases">
        <title>First report of Beet western yellows virus in Leonurus sibiricus in Korea.</title>
        <authorList>
            <person name="Seo J.-K."/>
            <person name="Kwak H.-R."/>
            <person name="Kim M.-K."/>
            <person name="Choi H.-S."/>
        </authorList>
    </citation>
    <scope>NUCLEOTIDE SEQUENCE</scope>
    <source>
        <strain evidence="4">LS</strain>
    </source>
</reference>
<evidence type="ECO:0000313" key="4">
    <source>
        <dbReference type="EMBL" id="AIX02802.1"/>
    </source>
</evidence>
<feature type="compositionally biased region" description="Polar residues" evidence="3">
    <location>
        <begin position="148"/>
        <end position="169"/>
    </location>
</feature>
<feature type="region of interest" description="Disordered" evidence="3">
    <location>
        <begin position="125"/>
        <end position="175"/>
    </location>
</feature>
<evidence type="ECO:0000256" key="3">
    <source>
        <dbReference type="SAM" id="MobiDB-lite"/>
    </source>
</evidence>
<dbReference type="EMBL" id="KM076647">
    <property type="protein sequence ID" value="AIX02802.1"/>
    <property type="molecule type" value="Genomic_RNA"/>
</dbReference>
<organism evidence="4">
    <name type="scientific">Beet western yellows virus</name>
    <dbReference type="NCBI Taxonomy" id="12042"/>
    <lineage>
        <taxon>Viruses</taxon>
        <taxon>Riboviria</taxon>
        <taxon>Orthornavirae</taxon>
        <taxon>Pisuviricota</taxon>
        <taxon>Pisoniviricetes</taxon>
        <taxon>Sobelivirales</taxon>
        <taxon>Solemoviridae</taxon>
        <taxon>Polerovirus</taxon>
        <taxon>Polerovirus BWYV</taxon>
    </lineage>
</organism>